<dbReference type="GO" id="GO:0016747">
    <property type="term" value="F:acyltransferase activity, transferring groups other than amino-acyl groups"/>
    <property type="evidence" value="ECO:0007669"/>
    <property type="project" value="InterPro"/>
</dbReference>
<name>A0A0B1SEG3_OESDE</name>
<keyword evidence="3" id="KW-1185">Reference proteome</keyword>
<reference evidence="2 3" key="1">
    <citation type="submission" date="2014-03" db="EMBL/GenBank/DDBJ databases">
        <title>Draft genome of the hookworm Oesophagostomum dentatum.</title>
        <authorList>
            <person name="Mitreva M."/>
        </authorList>
    </citation>
    <scope>NUCLEOTIDE SEQUENCE [LARGE SCALE GENOMIC DNA]</scope>
    <source>
        <strain evidence="2 3">OD-Hann</strain>
    </source>
</reference>
<dbReference type="EMBL" id="KN587917">
    <property type="protein sequence ID" value="KHJ81590.1"/>
    <property type="molecule type" value="Genomic_DNA"/>
</dbReference>
<dbReference type="Gene3D" id="3.40.630.30">
    <property type="match status" value="1"/>
</dbReference>
<dbReference type="PANTHER" id="PTHR47408">
    <property type="entry name" value="PROTEIN CBG01304-RELATED"/>
    <property type="match status" value="1"/>
</dbReference>
<accession>A0A0B1SEG3</accession>
<evidence type="ECO:0000313" key="2">
    <source>
        <dbReference type="EMBL" id="KHJ81590.1"/>
    </source>
</evidence>
<dbReference type="InterPro" id="IPR016181">
    <property type="entry name" value="Acyl_CoA_acyltransferase"/>
</dbReference>
<gene>
    <name evidence="2" type="ORF">OESDEN_18723</name>
</gene>
<dbReference type="AlphaFoldDB" id="A0A0B1SEG3"/>
<dbReference type="CDD" id="cd04301">
    <property type="entry name" value="NAT_SF"/>
    <property type="match status" value="1"/>
</dbReference>
<evidence type="ECO:0000259" key="1">
    <source>
        <dbReference type="Pfam" id="PF00583"/>
    </source>
</evidence>
<dbReference type="Pfam" id="PF00583">
    <property type="entry name" value="Acetyltransf_1"/>
    <property type="match status" value="1"/>
</dbReference>
<feature type="domain" description="N-acetyltransferase" evidence="1">
    <location>
        <begin position="8"/>
        <end position="74"/>
    </location>
</feature>
<evidence type="ECO:0000313" key="3">
    <source>
        <dbReference type="Proteomes" id="UP000053660"/>
    </source>
</evidence>
<proteinExistence type="predicted"/>
<sequence length="82" mass="9278">MADNFEKFWLFLAVDKETDEALGSVSLSYELSVSGEEDENVYSVGFYFVRPDWRGIGLGHALFEKAMEIGRHANMVLHGGKY</sequence>
<dbReference type="SUPFAM" id="SSF55729">
    <property type="entry name" value="Acyl-CoA N-acyltransferases (Nat)"/>
    <property type="match status" value="1"/>
</dbReference>
<protein>
    <recommendedName>
        <fullName evidence="1">N-acetyltransferase domain-containing protein</fullName>
    </recommendedName>
</protein>
<organism evidence="2 3">
    <name type="scientific">Oesophagostomum dentatum</name>
    <name type="common">Nodular worm</name>
    <dbReference type="NCBI Taxonomy" id="61180"/>
    <lineage>
        <taxon>Eukaryota</taxon>
        <taxon>Metazoa</taxon>
        <taxon>Ecdysozoa</taxon>
        <taxon>Nematoda</taxon>
        <taxon>Chromadorea</taxon>
        <taxon>Rhabditida</taxon>
        <taxon>Rhabditina</taxon>
        <taxon>Rhabditomorpha</taxon>
        <taxon>Strongyloidea</taxon>
        <taxon>Strongylidae</taxon>
        <taxon>Oesophagostomum</taxon>
    </lineage>
</organism>
<dbReference type="Proteomes" id="UP000053660">
    <property type="component" value="Unassembled WGS sequence"/>
</dbReference>
<dbReference type="InterPro" id="IPR000182">
    <property type="entry name" value="GNAT_dom"/>
</dbReference>
<dbReference type="OrthoDB" id="6418983at2759"/>